<dbReference type="EMBL" id="JANVFO010000015">
    <property type="protein sequence ID" value="KAJ3734083.1"/>
    <property type="molecule type" value="Genomic_DNA"/>
</dbReference>
<dbReference type="InterPro" id="IPR054722">
    <property type="entry name" value="PolX-like_BBD"/>
</dbReference>
<dbReference type="Pfam" id="PF22936">
    <property type="entry name" value="Pol_BBD"/>
    <property type="match status" value="1"/>
</dbReference>
<sequence>FTPDRDAMTDFQEIEPEPIRAADGRSFTATGKGDMVISFPMKGNAKWTTVTLKDVLYSPNMSYTLISVIKLDRAGCSLQIEDGFCTI</sequence>
<name>A0AA38JN70_9AGAR</name>
<feature type="non-terminal residue" evidence="2">
    <location>
        <position position="1"/>
    </location>
</feature>
<dbReference type="AlphaFoldDB" id="A0AA38JN70"/>
<accession>A0AA38JN70</accession>
<evidence type="ECO:0000313" key="2">
    <source>
        <dbReference type="EMBL" id="KAJ3734083.1"/>
    </source>
</evidence>
<evidence type="ECO:0000313" key="3">
    <source>
        <dbReference type="Proteomes" id="UP001176059"/>
    </source>
</evidence>
<evidence type="ECO:0000259" key="1">
    <source>
        <dbReference type="Pfam" id="PF22936"/>
    </source>
</evidence>
<comment type="caution">
    <text evidence="2">The sequence shown here is derived from an EMBL/GenBank/DDBJ whole genome shotgun (WGS) entry which is preliminary data.</text>
</comment>
<reference evidence="2" key="2">
    <citation type="journal article" date="2023" name="Proc. Natl. Acad. Sci. U.S.A.">
        <title>A global phylogenomic analysis of the shiitake genus Lentinula.</title>
        <authorList>
            <person name="Sierra-Patev S."/>
            <person name="Min B."/>
            <person name="Naranjo-Ortiz M."/>
            <person name="Looney B."/>
            <person name="Konkel Z."/>
            <person name="Slot J.C."/>
            <person name="Sakamoto Y."/>
            <person name="Steenwyk J.L."/>
            <person name="Rokas A."/>
            <person name="Carro J."/>
            <person name="Camarero S."/>
            <person name="Ferreira P."/>
            <person name="Molpeceres G."/>
            <person name="Ruiz-Duenas F.J."/>
            <person name="Serrano A."/>
            <person name="Henrissat B."/>
            <person name="Drula E."/>
            <person name="Hughes K.W."/>
            <person name="Mata J.L."/>
            <person name="Ishikawa N.K."/>
            <person name="Vargas-Isla R."/>
            <person name="Ushijima S."/>
            <person name="Smith C.A."/>
            <person name="Donoghue J."/>
            <person name="Ahrendt S."/>
            <person name="Andreopoulos W."/>
            <person name="He G."/>
            <person name="LaButti K."/>
            <person name="Lipzen A."/>
            <person name="Ng V."/>
            <person name="Riley R."/>
            <person name="Sandor L."/>
            <person name="Barry K."/>
            <person name="Martinez A.T."/>
            <person name="Xiao Y."/>
            <person name="Gibbons J.G."/>
            <person name="Terashima K."/>
            <person name="Grigoriev I.V."/>
            <person name="Hibbett D."/>
        </authorList>
    </citation>
    <scope>NUCLEOTIDE SEQUENCE</scope>
    <source>
        <strain evidence="2">ET3784</strain>
    </source>
</reference>
<reference evidence="2" key="1">
    <citation type="submission" date="2022-08" db="EMBL/GenBank/DDBJ databases">
        <authorList>
            <consortium name="DOE Joint Genome Institute"/>
            <person name="Min B."/>
            <person name="Sierra-Patev S."/>
            <person name="Naranjo-Ortiz M."/>
            <person name="Looney B."/>
            <person name="Konkel Z."/>
            <person name="Slot J.C."/>
            <person name="Sakamoto Y."/>
            <person name="Steenwyk J.L."/>
            <person name="Rokas A."/>
            <person name="Carro J."/>
            <person name="Camarero S."/>
            <person name="Ferreira P."/>
            <person name="Molpeceres G."/>
            <person name="Ruiz-duenas F.J."/>
            <person name="Serrano A."/>
            <person name="Henrissat B."/>
            <person name="Drula E."/>
            <person name="Hughes K.W."/>
            <person name="Mata J.L."/>
            <person name="Ishikawa N.K."/>
            <person name="Vargas-Isla R."/>
            <person name="Ushijima S."/>
            <person name="Smith C.A."/>
            <person name="Ahrendt S."/>
            <person name="Andreopoulos W."/>
            <person name="He G."/>
            <person name="LaButti K."/>
            <person name="Lipzen A."/>
            <person name="Ng V."/>
            <person name="Riley R."/>
            <person name="Sandor L."/>
            <person name="Barry K."/>
            <person name="Martinez A.T."/>
            <person name="Xiao Y."/>
            <person name="Gibbons J.G."/>
            <person name="Terashima K."/>
            <person name="Hibbett D.S."/>
            <person name="Grigoriev I.V."/>
        </authorList>
    </citation>
    <scope>NUCLEOTIDE SEQUENCE</scope>
    <source>
        <strain evidence="2">ET3784</strain>
    </source>
</reference>
<keyword evidence="3" id="KW-1185">Reference proteome</keyword>
<organism evidence="2 3">
    <name type="scientific">Lentinula guzmanii</name>
    <dbReference type="NCBI Taxonomy" id="2804957"/>
    <lineage>
        <taxon>Eukaryota</taxon>
        <taxon>Fungi</taxon>
        <taxon>Dikarya</taxon>
        <taxon>Basidiomycota</taxon>
        <taxon>Agaricomycotina</taxon>
        <taxon>Agaricomycetes</taxon>
        <taxon>Agaricomycetidae</taxon>
        <taxon>Agaricales</taxon>
        <taxon>Marasmiineae</taxon>
        <taxon>Omphalotaceae</taxon>
        <taxon>Lentinula</taxon>
    </lineage>
</organism>
<gene>
    <name evidence="2" type="ORF">DFJ43DRAFT_963489</name>
</gene>
<protein>
    <recommendedName>
        <fullName evidence="1">Retrovirus-related Pol polyprotein from transposon TNT 1-94-like beta-barrel domain-containing protein</fullName>
    </recommendedName>
</protein>
<dbReference type="Proteomes" id="UP001176059">
    <property type="component" value="Unassembled WGS sequence"/>
</dbReference>
<proteinExistence type="predicted"/>
<feature type="domain" description="Retrovirus-related Pol polyprotein from transposon TNT 1-94-like beta-barrel" evidence="1">
    <location>
        <begin position="2"/>
        <end position="76"/>
    </location>
</feature>
<feature type="non-terminal residue" evidence="2">
    <location>
        <position position="87"/>
    </location>
</feature>